<dbReference type="STRING" id="698492.A0A0E9NHZ3"/>
<dbReference type="SUPFAM" id="SSF69572">
    <property type="entry name" value="Activating enzymes of the ubiquitin-like proteins"/>
    <property type="match status" value="1"/>
</dbReference>
<evidence type="ECO:0000256" key="4">
    <source>
        <dbReference type="ARBA" id="ARBA00022786"/>
    </source>
</evidence>
<keyword evidence="8" id="KW-1185">Reference proteome</keyword>
<gene>
    <name evidence="7" type="ORF">G7K_3573-t1</name>
</gene>
<dbReference type="Proteomes" id="UP000033140">
    <property type="component" value="Unassembled WGS sequence"/>
</dbReference>
<comment type="similarity">
    <text evidence="2 5">Belongs to the ubiquitin-activating E1 family. ULA1 subfamily.</text>
</comment>
<dbReference type="UniPathway" id="UPA00885"/>
<sequence>MGPYDTASQQLLAIDPGYPRPEVLMSETTAPYKIEKSVKFDRQLRLWAASGQAALESAHICLLNATATGTEILKNLVLPGIGAFTIVDGKTVTEDDLAINFFLEDTCLNQSRAQKVSEYLNEMNEDVKSAFLQKDPVEVIASDPAYFQQFSLVIASNLHQEPLLALAKTLDQARIPLVATHTVGFQSMLRLQVEEHTIVESHPESLVDLRLDCPWPELAAPAESLNLEAMDSMEHSHVPYVNLLLYYLQKFKSENDGRIPSTFPEKQKLKEMIKSGMRTADEENFEEAIGVVWRACQATHIPSDVKAVFADPLCQNLTGQSTDFWILARSVADFVSSPTEGNGLLPLPGVVPDMKADSSGYVQLQTLYRKKAAEDVTAVTAHVREHLKAVGRPVDSISADDTASFCKHAAWIKVMRYRSIEEEYASSPKTEKIASALQDSEDLMSWYLALRAHFAIDSSTVNASTLSDAAHKIASLAEPNENVTKACEETARANGGELHNIAALMGGIAAQEVIKVITRQYVPADNTVLFEGIGSRSQTWVM</sequence>
<keyword evidence="4 5" id="KW-0833">Ubl conjugation pathway</keyword>
<dbReference type="GO" id="GO:0016887">
    <property type="term" value="F:ATP hydrolysis activity"/>
    <property type="evidence" value="ECO:0007669"/>
    <property type="project" value="UniProtKB-ARBA"/>
</dbReference>
<dbReference type="GO" id="GO:0045116">
    <property type="term" value="P:protein neddylation"/>
    <property type="evidence" value="ECO:0007669"/>
    <property type="project" value="UniProtKB-UniRule"/>
</dbReference>
<feature type="domain" description="THIF-type NAD/FAD binding fold" evidence="6">
    <location>
        <begin position="41"/>
        <end position="520"/>
    </location>
</feature>
<dbReference type="OMA" id="KLITHQY"/>
<organism evidence="7 8">
    <name type="scientific">Saitoella complicata (strain BCRC 22490 / CBS 7301 / JCM 7358 / NBRC 10748 / NRRL Y-17804)</name>
    <dbReference type="NCBI Taxonomy" id="698492"/>
    <lineage>
        <taxon>Eukaryota</taxon>
        <taxon>Fungi</taxon>
        <taxon>Dikarya</taxon>
        <taxon>Ascomycota</taxon>
        <taxon>Taphrinomycotina</taxon>
        <taxon>Taphrinomycotina incertae sedis</taxon>
        <taxon>Saitoella</taxon>
    </lineage>
</organism>
<dbReference type="InterPro" id="IPR045886">
    <property type="entry name" value="ThiF/MoeB/HesA"/>
</dbReference>
<dbReference type="GO" id="GO:0005737">
    <property type="term" value="C:cytoplasm"/>
    <property type="evidence" value="ECO:0007669"/>
    <property type="project" value="TreeGrafter"/>
</dbReference>
<evidence type="ECO:0000259" key="6">
    <source>
        <dbReference type="Pfam" id="PF00899"/>
    </source>
</evidence>
<dbReference type="InterPro" id="IPR030667">
    <property type="entry name" value="APP-BP1"/>
</dbReference>
<protein>
    <recommendedName>
        <fullName evidence="3 5">NEDD8-activating enzyme E1 regulatory subunit</fullName>
    </recommendedName>
</protein>
<dbReference type="InterPro" id="IPR000594">
    <property type="entry name" value="ThiF_NAD_FAD-bd"/>
</dbReference>
<comment type="caution">
    <text evidence="7">The sequence shown here is derived from an EMBL/GenBank/DDBJ whole genome shotgun (WGS) entry which is preliminary data.</text>
</comment>
<reference evidence="7 8" key="2">
    <citation type="journal article" date="2014" name="J. Gen. Appl. Microbiol.">
        <title>The early diverging ascomycetous budding yeast Saitoella complicata has three histone deacetylases belonging to the Clr6, Hos2, and Rpd3 lineages.</title>
        <authorList>
            <person name="Nishida H."/>
            <person name="Matsumoto T."/>
            <person name="Kondo S."/>
            <person name="Hamamoto M."/>
            <person name="Yoshikawa H."/>
        </authorList>
    </citation>
    <scope>NUCLEOTIDE SEQUENCE [LARGE SCALE GENOMIC DNA]</scope>
    <source>
        <strain evidence="7 8">NRRL Y-17804</strain>
    </source>
</reference>
<dbReference type="PANTHER" id="PTHR10953:SF29">
    <property type="entry name" value="NEDD8-ACTIVATING ENZYME E1 REGULATORY SUBUNIT"/>
    <property type="match status" value="1"/>
</dbReference>
<dbReference type="AlphaFoldDB" id="A0A0E9NHZ3"/>
<comment type="function">
    <text evidence="5">Regulatory subunit of the dimeric UBA3-ULA1 E1 enzyme.</text>
</comment>
<dbReference type="Gene3D" id="3.40.50.720">
    <property type="entry name" value="NAD(P)-binding Rossmann-like Domain"/>
    <property type="match status" value="2"/>
</dbReference>
<dbReference type="GO" id="GO:0019781">
    <property type="term" value="F:NEDD8 activating enzyme activity"/>
    <property type="evidence" value="ECO:0007669"/>
    <property type="project" value="UniProtKB-UniRule"/>
</dbReference>
<dbReference type="CDD" id="cd01493">
    <property type="entry name" value="APPBP1_RUB"/>
    <property type="match status" value="1"/>
</dbReference>
<dbReference type="EMBL" id="BACD03000022">
    <property type="protein sequence ID" value="GAO49423.1"/>
    <property type="molecule type" value="Genomic_DNA"/>
</dbReference>
<dbReference type="PANTHER" id="PTHR10953">
    <property type="entry name" value="UBIQUITIN-ACTIVATING ENZYME E1"/>
    <property type="match status" value="1"/>
</dbReference>
<dbReference type="PIRSF" id="PIRSF039099">
    <property type="entry name" value="APP-BP1"/>
    <property type="match status" value="1"/>
</dbReference>
<evidence type="ECO:0000256" key="1">
    <source>
        <dbReference type="ARBA" id="ARBA00005032"/>
    </source>
</evidence>
<evidence type="ECO:0000256" key="2">
    <source>
        <dbReference type="ARBA" id="ARBA00006868"/>
    </source>
</evidence>
<name>A0A0E9NHZ3_SAICN</name>
<evidence type="ECO:0000313" key="7">
    <source>
        <dbReference type="EMBL" id="GAO49423.1"/>
    </source>
</evidence>
<dbReference type="InterPro" id="IPR035985">
    <property type="entry name" value="Ubiquitin-activating_enz"/>
</dbReference>
<evidence type="ECO:0000256" key="5">
    <source>
        <dbReference type="PIRNR" id="PIRNR039099"/>
    </source>
</evidence>
<evidence type="ECO:0000313" key="8">
    <source>
        <dbReference type="Proteomes" id="UP000033140"/>
    </source>
</evidence>
<dbReference type="FunFam" id="3.40.50.720:FF:000475">
    <property type="entry name" value="NEDD8-activating enzyme E1 regulatory subunit"/>
    <property type="match status" value="1"/>
</dbReference>
<evidence type="ECO:0000256" key="3">
    <source>
        <dbReference type="ARBA" id="ARBA00015407"/>
    </source>
</evidence>
<comment type="pathway">
    <text evidence="1 5">Protein modification; protein neddylation.</text>
</comment>
<dbReference type="Pfam" id="PF00899">
    <property type="entry name" value="ThiF"/>
    <property type="match status" value="1"/>
</dbReference>
<reference evidence="7 8" key="3">
    <citation type="journal article" date="2015" name="Genome Announc.">
        <title>Draft Genome Sequence of the Archiascomycetous Yeast Saitoella complicata.</title>
        <authorList>
            <person name="Yamauchi K."/>
            <person name="Kondo S."/>
            <person name="Hamamoto M."/>
            <person name="Takahashi Y."/>
            <person name="Ogura Y."/>
            <person name="Hayashi T."/>
            <person name="Nishida H."/>
        </authorList>
    </citation>
    <scope>NUCLEOTIDE SEQUENCE [LARGE SCALE GENOMIC DNA]</scope>
    <source>
        <strain evidence="7 8">NRRL Y-17804</strain>
    </source>
</reference>
<accession>A0A0E9NHZ3</accession>
<proteinExistence type="inferred from homology"/>
<reference evidence="7 8" key="1">
    <citation type="journal article" date="2011" name="J. Gen. Appl. Microbiol.">
        <title>Draft genome sequencing of the enigmatic yeast Saitoella complicata.</title>
        <authorList>
            <person name="Nishida H."/>
            <person name="Hamamoto M."/>
            <person name="Sugiyama J."/>
        </authorList>
    </citation>
    <scope>NUCLEOTIDE SEQUENCE [LARGE SCALE GENOMIC DNA]</scope>
    <source>
        <strain evidence="7 8">NRRL Y-17804</strain>
    </source>
</reference>